<organism evidence="1 2">
    <name type="scientific">Elysia crispata</name>
    <name type="common">lettuce slug</name>
    <dbReference type="NCBI Taxonomy" id="231223"/>
    <lineage>
        <taxon>Eukaryota</taxon>
        <taxon>Metazoa</taxon>
        <taxon>Spiralia</taxon>
        <taxon>Lophotrochozoa</taxon>
        <taxon>Mollusca</taxon>
        <taxon>Gastropoda</taxon>
        <taxon>Heterobranchia</taxon>
        <taxon>Euthyneura</taxon>
        <taxon>Panpulmonata</taxon>
        <taxon>Sacoglossa</taxon>
        <taxon>Placobranchoidea</taxon>
        <taxon>Plakobranchidae</taxon>
        <taxon>Elysia</taxon>
    </lineage>
</organism>
<reference evidence="1" key="1">
    <citation type="journal article" date="2023" name="G3 (Bethesda)">
        <title>A reference genome for the long-term kleptoplast-retaining sea slug Elysia crispata morphotype clarki.</title>
        <authorList>
            <person name="Eastman K.E."/>
            <person name="Pendleton A.L."/>
            <person name="Shaikh M.A."/>
            <person name="Suttiyut T."/>
            <person name="Ogas R."/>
            <person name="Tomko P."/>
            <person name="Gavelis G."/>
            <person name="Widhalm J.R."/>
            <person name="Wisecaver J.H."/>
        </authorList>
    </citation>
    <scope>NUCLEOTIDE SEQUENCE</scope>
    <source>
        <strain evidence="1">ECLA1</strain>
    </source>
</reference>
<dbReference type="AlphaFoldDB" id="A0AAE1AJS9"/>
<keyword evidence="2" id="KW-1185">Reference proteome</keyword>
<proteinExistence type="predicted"/>
<evidence type="ECO:0000313" key="2">
    <source>
        <dbReference type="Proteomes" id="UP001283361"/>
    </source>
</evidence>
<protein>
    <submittedName>
        <fullName evidence="1">Uncharacterized protein</fullName>
    </submittedName>
</protein>
<comment type="caution">
    <text evidence="1">The sequence shown here is derived from an EMBL/GenBank/DDBJ whole genome shotgun (WGS) entry which is preliminary data.</text>
</comment>
<dbReference type="Proteomes" id="UP001283361">
    <property type="component" value="Unassembled WGS sequence"/>
</dbReference>
<accession>A0AAE1AJS9</accession>
<gene>
    <name evidence="1" type="ORF">RRG08_029219</name>
</gene>
<sequence length="287" mass="31727">MNSHASVMNVRPAVVDATITRLIAILTTSPTALARGRMADSTTLGYHTRLQELFSHPRRASRATNIPCYSRFPSASELSIVRCDLQWSGPACKWSSLELTALGMILIFRPAEACQRCGTALVNQPVKSRQARRSWRRSQSDCLLYAQIYSKTARPTDRGSERSSFVEESPAVQGPARVVRAVVPHLLPSVSDVHGRVVHTAADRRAEIFTAQGPQSSSLRSKQFKIKNIGTAQAKVPLEILEWHPLTSSRGQIGVLLHTVSKQPDKVDQIRRASHFAAPVLDQTYKL</sequence>
<evidence type="ECO:0000313" key="1">
    <source>
        <dbReference type="EMBL" id="KAK3788770.1"/>
    </source>
</evidence>
<name>A0AAE1AJS9_9GAST</name>
<dbReference type="EMBL" id="JAWDGP010001738">
    <property type="protein sequence ID" value="KAK3788770.1"/>
    <property type="molecule type" value="Genomic_DNA"/>
</dbReference>